<dbReference type="SUPFAM" id="SSF57850">
    <property type="entry name" value="RING/U-box"/>
    <property type="match status" value="2"/>
</dbReference>
<organism evidence="13 14">
    <name type="scientific">Mitosporidium daphniae</name>
    <dbReference type="NCBI Taxonomy" id="1485682"/>
    <lineage>
        <taxon>Eukaryota</taxon>
        <taxon>Fungi</taxon>
        <taxon>Fungi incertae sedis</taxon>
        <taxon>Microsporidia</taxon>
        <taxon>Mitosporidium</taxon>
    </lineage>
</organism>
<comment type="caution">
    <text evidence="13">The sequence shown here is derived from an EMBL/GenBank/DDBJ whole genome shotgun (WGS) entry which is preliminary data.</text>
</comment>
<dbReference type="InterPro" id="IPR050164">
    <property type="entry name" value="Peptidase_C19"/>
</dbReference>
<comment type="similarity">
    <text evidence="2 9">Belongs to the peptidase C19 family.</text>
</comment>
<keyword evidence="3 9" id="KW-0645">Protease</keyword>
<evidence type="ECO:0000256" key="6">
    <source>
        <dbReference type="ARBA" id="ARBA00022807"/>
    </source>
</evidence>
<dbReference type="GO" id="GO:0006508">
    <property type="term" value="P:proteolysis"/>
    <property type="evidence" value="ECO:0007669"/>
    <property type="project" value="UniProtKB-KW"/>
</dbReference>
<dbReference type="RefSeq" id="XP_013238007.1">
    <property type="nucleotide sequence ID" value="XM_013382553.1"/>
</dbReference>
<dbReference type="GO" id="GO:0004843">
    <property type="term" value="F:cysteine-type deubiquitinase activity"/>
    <property type="evidence" value="ECO:0007669"/>
    <property type="project" value="UniProtKB-UniRule"/>
</dbReference>
<feature type="domain" description="UBP-type" evidence="12">
    <location>
        <begin position="128"/>
        <end position="232"/>
    </location>
</feature>
<evidence type="ECO:0000313" key="13">
    <source>
        <dbReference type="EMBL" id="KGG51554.1"/>
    </source>
</evidence>
<dbReference type="EMBL" id="JMKJ01000244">
    <property type="protein sequence ID" value="KGG51554.1"/>
    <property type="molecule type" value="Genomic_DNA"/>
</dbReference>
<dbReference type="OrthoDB" id="289038at2759"/>
<dbReference type="GO" id="GO:0005829">
    <property type="term" value="C:cytosol"/>
    <property type="evidence" value="ECO:0007669"/>
    <property type="project" value="TreeGrafter"/>
</dbReference>
<evidence type="ECO:0000256" key="8">
    <source>
        <dbReference type="PROSITE-ProRule" id="PRU00502"/>
    </source>
</evidence>
<dbReference type="PROSITE" id="PS50271">
    <property type="entry name" value="ZF_UBP"/>
    <property type="match status" value="1"/>
</dbReference>
<evidence type="ECO:0000259" key="11">
    <source>
        <dbReference type="PROSITE" id="PS50235"/>
    </source>
</evidence>
<dbReference type="PROSITE" id="PS50235">
    <property type="entry name" value="USP_3"/>
    <property type="match status" value="1"/>
</dbReference>
<gene>
    <name evidence="13" type="ORF">DI09_31p50</name>
</gene>
<name>A0A098VRV9_9MICR</name>
<dbReference type="GO" id="GO:0008270">
    <property type="term" value="F:zinc ion binding"/>
    <property type="evidence" value="ECO:0007669"/>
    <property type="project" value="UniProtKB-KW"/>
</dbReference>
<dbReference type="PROSITE" id="PS00973">
    <property type="entry name" value="USP_2"/>
    <property type="match status" value="1"/>
</dbReference>
<keyword evidence="9" id="KW-0833">Ubl conjugation pathway</keyword>
<proteinExistence type="inferred from homology"/>
<keyword evidence="6 9" id="KW-0788">Thiol protease</keyword>
<dbReference type="InterPro" id="IPR001394">
    <property type="entry name" value="Peptidase_C19_UCH"/>
</dbReference>
<dbReference type="Pfam" id="PF17807">
    <property type="entry name" value="zf-UBP_var"/>
    <property type="match status" value="1"/>
</dbReference>
<dbReference type="Gene3D" id="3.30.40.10">
    <property type="entry name" value="Zinc/RING finger domain, C3HC4 (zinc finger)"/>
    <property type="match status" value="2"/>
</dbReference>
<dbReference type="VEuPathDB" id="MicrosporidiaDB:DI09_31p50"/>
<feature type="domain" description="UBA" evidence="10">
    <location>
        <begin position="502"/>
        <end position="544"/>
    </location>
</feature>
<keyword evidence="7" id="KW-0862">Zinc</keyword>
<dbReference type="GO" id="GO:0016579">
    <property type="term" value="P:protein deubiquitination"/>
    <property type="evidence" value="ECO:0007669"/>
    <property type="project" value="InterPro"/>
</dbReference>
<dbReference type="InterPro" id="IPR018200">
    <property type="entry name" value="USP_CS"/>
</dbReference>
<keyword evidence="9 13" id="KW-0378">Hydrolase</keyword>
<dbReference type="InterPro" id="IPR038765">
    <property type="entry name" value="Papain-like_cys_pep_sf"/>
</dbReference>
<dbReference type="GeneID" id="25259560"/>
<evidence type="ECO:0000259" key="10">
    <source>
        <dbReference type="PROSITE" id="PS50030"/>
    </source>
</evidence>
<keyword evidence="5 8" id="KW-0863">Zinc-finger</keyword>
<dbReference type="InterPro" id="IPR001607">
    <property type="entry name" value="Znf_UBP"/>
</dbReference>
<dbReference type="SUPFAM" id="SSF54001">
    <property type="entry name" value="Cysteine proteinases"/>
    <property type="match status" value="1"/>
</dbReference>
<evidence type="ECO:0000256" key="7">
    <source>
        <dbReference type="ARBA" id="ARBA00022833"/>
    </source>
</evidence>
<feature type="domain" description="USP" evidence="11">
    <location>
        <begin position="270"/>
        <end position="629"/>
    </location>
</feature>
<evidence type="ECO:0000256" key="9">
    <source>
        <dbReference type="RuleBase" id="RU366025"/>
    </source>
</evidence>
<evidence type="ECO:0000256" key="2">
    <source>
        <dbReference type="ARBA" id="ARBA00009085"/>
    </source>
</evidence>
<dbReference type="Gene3D" id="3.90.70.10">
    <property type="entry name" value="Cysteine proteinases"/>
    <property type="match status" value="1"/>
</dbReference>
<dbReference type="SMART" id="SM00290">
    <property type="entry name" value="ZnF_UBP"/>
    <property type="match status" value="2"/>
</dbReference>
<dbReference type="InterPro" id="IPR028889">
    <property type="entry name" value="USP"/>
</dbReference>
<dbReference type="GO" id="GO:0005634">
    <property type="term" value="C:nucleus"/>
    <property type="evidence" value="ECO:0007669"/>
    <property type="project" value="TreeGrafter"/>
</dbReference>
<keyword evidence="14" id="KW-1185">Reference proteome</keyword>
<accession>A0A098VRV9</accession>
<dbReference type="Gene3D" id="1.10.8.10">
    <property type="entry name" value="DNA helicase RuvA subunit, C-terminal domain"/>
    <property type="match status" value="1"/>
</dbReference>
<dbReference type="InterPro" id="IPR013083">
    <property type="entry name" value="Znf_RING/FYVE/PHD"/>
</dbReference>
<dbReference type="InterPro" id="IPR015940">
    <property type="entry name" value="UBA"/>
</dbReference>
<evidence type="ECO:0000256" key="1">
    <source>
        <dbReference type="ARBA" id="ARBA00000707"/>
    </source>
</evidence>
<dbReference type="Pfam" id="PF02148">
    <property type="entry name" value="zf-UBP"/>
    <property type="match status" value="1"/>
</dbReference>
<dbReference type="PROSITE" id="PS50030">
    <property type="entry name" value="UBA"/>
    <property type="match status" value="1"/>
</dbReference>
<reference evidence="13 14" key="1">
    <citation type="submission" date="2014-04" db="EMBL/GenBank/DDBJ databases">
        <title>A new species of microsporidia sheds light on the evolution of extreme parasitism.</title>
        <authorList>
            <person name="Haag K.L."/>
            <person name="James T.Y."/>
            <person name="Larsson R."/>
            <person name="Schaer T.M."/>
            <person name="Refardt D."/>
            <person name="Pombert J.-F."/>
            <person name="Ebert D."/>
        </authorList>
    </citation>
    <scope>NUCLEOTIDE SEQUENCE [LARGE SCALE GENOMIC DNA]</scope>
    <source>
        <strain evidence="13 14">UGP3</strain>
        <tissue evidence="13">Spores</tissue>
    </source>
</reference>
<sequence length="629" mass="69774">MCALTIGRLEDLLQKRLLFQECGYCIRGINSTKSAIYLCLSCGEIYCSRHFPLHAAKYPHPIAAEISQKSKFEDQDSHVKRAKSADFFSVAPVTLSPGSSQFEPYHGTEINLHDLNLLVFPDEEQKAPICPHISAVNPWSVSNVHKCNACDLTHNLWLCLSCSTLSCGRRQFDGTGGNGHSLAHYDGEGHPIAIRLGTMASKSPEVYCYVCDSMTSIDERTSSYLHEFLSSEAASQLNREQSLLELERSKPSAMDESTLSKHELLDNTYMGIRNLGNTCYISVILQMLFFNASTAIGDFHFQNCYKNPNSCLECQLIKISIALSRRESYAFCDGLFPVCFRRLLITELPSLASSSAQQDAAEFFQAFLCKISRLDSFREAINSSFPVSIMNAIECACCGSRKVTPSFSDQFSPIVVVPKGSVTSALSSYFGSERVSNCDQCCTAKYAHNFICASSAVPKFILIQLYVFEFSDGKIVKVPINLSSFSIDSEFPASVVKMEKAQGNAENLDELTALGFSRPHIEKAIKNADNPSDINALVDWLCSNPEDDGESALPNHDASDQGEMVSLSNQKYRLSAIIAHCGKSTNCGHYFLYIKNEDAQWLMFDDEKVYKISEAKVDFASSYLLLYSL</sequence>
<keyword evidence="4" id="KW-0479">Metal-binding</keyword>
<dbReference type="PROSITE" id="PS00972">
    <property type="entry name" value="USP_1"/>
    <property type="match status" value="1"/>
</dbReference>
<comment type="catalytic activity">
    <reaction evidence="1 9">
        <text>Thiol-dependent hydrolysis of ester, thioester, amide, peptide and isopeptide bonds formed by the C-terminal Gly of ubiquitin (a 76-residue protein attached to proteins as an intracellular targeting signal).</text>
        <dbReference type="EC" id="3.4.19.12"/>
    </reaction>
</comment>
<evidence type="ECO:0000256" key="3">
    <source>
        <dbReference type="ARBA" id="ARBA00022670"/>
    </source>
</evidence>
<dbReference type="EC" id="3.4.19.12" evidence="9"/>
<evidence type="ECO:0000256" key="5">
    <source>
        <dbReference type="ARBA" id="ARBA00022771"/>
    </source>
</evidence>
<evidence type="ECO:0000256" key="4">
    <source>
        <dbReference type="ARBA" id="ARBA00022723"/>
    </source>
</evidence>
<dbReference type="InterPro" id="IPR041432">
    <property type="entry name" value="UBP13_Znf-UBP_var"/>
</dbReference>
<dbReference type="Proteomes" id="UP000029725">
    <property type="component" value="Unassembled WGS sequence"/>
</dbReference>
<evidence type="ECO:0000259" key="12">
    <source>
        <dbReference type="PROSITE" id="PS50271"/>
    </source>
</evidence>
<protein>
    <recommendedName>
        <fullName evidence="9">Ubiquitin carboxyl-terminal hydrolase</fullName>
        <ecNumber evidence="9">3.4.19.12</ecNumber>
    </recommendedName>
</protein>
<dbReference type="HOGENOM" id="CLU_009884_3_0_1"/>
<dbReference type="AlphaFoldDB" id="A0A098VRV9"/>
<evidence type="ECO:0000313" key="14">
    <source>
        <dbReference type="Proteomes" id="UP000029725"/>
    </source>
</evidence>
<dbReference type="PANTHER" id="PTHR24006">
    <property type="entry name" value="UBIQUITIN CARBOXYL-TERMINAL HYDROLASE"/>
    <property type="match status" value="1"/>
</dbReference>
<dbReference type="Pfam" id="PF00443">
    <property type="entry name" value="UCH"/>
    <property type="match status" value="1"/>
</dbReference>